<dbReference type="InterPro" id="IPR014001">
    <property type="entry name" value="Helicase_ATP-bd"/>
</dbReference>
<evidence type="ECO:0000313" key="3">
    <source>
        <dbReference type="Proteomes" id="UP000256269"/>
    </source>
</evidence>
<dbReference type="PANTHER" id="PTHR47396">
    <property type="entry name" value="TYPE I RESTRICTION ENZYME ECOKI R PROTEIN"/>
    <property type="match status" value="1"/>
</dbReference>
<dbReference type="GO" id="GO:0016787">
    <property type="term" value="F:hydrolase activity"/>
    <property type="evidence" value="ECO:0007669"/>
    <property type="project" value="InterPro"/>
</dbReference>
<dbReference type="InterPro" id="IPR054347">
    <property type="entry name" value="TOTE_primase"/>
</dbReference>
<dbReference type="SUPFAM" id="SSF52540">
    <property type="entry name" value="P-loop containing nucleoside triphosphate hydrolases"/>
    <property type="match status" value="2"/>
</dbReference>
<dbReference type="Gene3D" id="3.40.50.300">
    <property type="entry name" value="P-loop containing nucleotide triphosphate hydrolases"/>
    <property type="match status" value="2"/>
</dbReference>
<dbReference type="SMART" id="SM00487">
    <property type="entry name" value="DEXDc"/>
    <property type="match status" value="1"/>
</dbReference>
<proteinExistence type="predicted"/>
<dbReference type="Proteomes" id="UP000256269">
    <property type="component" value="Unassembled WGS sequence"/>
</dbReference>
<protein>
    <recommendedName>
        <fullName evidence="1">Helicase ATP-binding domain-containing protein</fullName>
    </recommendedName>
</protein>
<reference evidence="2 3" key="1">
    <citation type="submission" date="2018-08" db="EMBL/GenBank/DDBJ databases">
        <title>Genomic Encyclopedia of Archaeal and Bacterial Type Strains, Phase II (KMG-II): from individual species to whole genera.</title>
        <authorList>
            <person name="Goeker M."/>
        </authorList>
    </citation>
    <scope>NUCLEOTIDE SEQUENCE [LARGE SCALE GENOMIC DNA]</scope>
    <source>
        <strain evidence="2 3">DSM 45791</strain>
    </source>
</reference>
<feature type="domain" description="Helicase ATP-binding" evidence="1">
    <location>
        <begin position="439"/>
        <end position="586"/>
    </location>
</feature>
<dbReference type="AlphaFoldDB" id="A0A3E0GZH2"/>
<organism evidence="2 3">
    <name type="scientific">Kutzneria buriramensis</name>
    <dbReference type="NCBI Taxonomy" id="1045776"/>
    <lineage>
        <taxon>Bacteria</taxon>
        <taxon>Bacillati</taxon>
        <taxon>Actinomycetota</taxon>
        <taxon>Actinomycetes</taxon>
        <taxon>Pseudonocardiales</taxon>
        <taxon>Pseudonocardiaceae</taxon>
        <taxon>Kutzneria</taxon>
    </lineage>
</organism>
<dbReference type="InterPro" id="IPR050742">
    <property type="entry name" value="Helicase_Restrict-Modif_Enz"/>
</dbReference>
<name>A0A3E0GZH2_9PSEU</name>
<dbReference type="CDD" id="cd18785">
    <property type="entry name" value="SF2_C"/>
    <property type="match status" value="1"/>
</dbReference>
<dbReference type="InterPro" id="IPR006935">
    <property type="entry name" value="Helicase/UvrB_N"/>
</dbReference>
<gene>
    <name evidence="2" type="ORF">BCF44_117171</name>
</gene>
<dbReference type="PANTHER" id="PTHR47396:SF1">
    <property type="entry name" value="ATP-DEPENDENT HELICASE IRC3-RELATED"/>
    <property type="match status" value="1"/>
</dbReference>
<dbReference type="Pfam" id="PF04851">
    <property type="entry name" value="ResIII"/>
    <property type="match status" value="1"/>
</dbReference>
<dbReference type="CDD" id="cd17926">
    <property type="entry name" value="DEXHc_RE"/>
    <property type="match status" value="1"/>
</dbReference>
<accession>A0A3E0GZH2</accession>
<dbReference type="PROSITE" id="PS51192">
    <property type="entry name" value="HELICASE_ATP_BIND_1"/>
    <property type="match status" value="1"/>
</dbReference>
<evidence type="ECO:0000259" key="1">
    <source>
        <dbReference type="PROSITE" id="PS51192"/>
    </source>
</evidence>
<evidence type="ECO:0000313" key="2">
    <source>
        <dbReference type="EMBL" id="REH35783.1"/>
    </source>
</evidence>
<dbReference type="GO" id="GO:0005524">
    <property type="term" value="F:ATP binding"/>
    <property type="evidence" value="ECO:0007669"/>
    <property type="project" value="InterPro"/>
</dbReference>
<dbReference type="GO" id="GO:0003677">
    <property type="term" value="F:DNA binding"/>
    <property type="evidence" value="ECO:0007669"/>
    <property type="project" value="InterPro"/>
</dbReference>
<keyword evidence="3" id="KW-1185">Reference proteome</keyword>
<dbReference type="Pfam" id="PF22548">
    <property type="entry name" value="AEP-TOTE"/>
    <property type="match status" value="1"/>
</dbReference>
<dbReference type="GO" id="GO:0005829">
    <property type="term" value="C:cytosol"/>
    <property type="evidence" value="ECO:0007669"/>
    <property type="project" value="TreeGrafter"/>
</dbReference>
<comment type="caution">
    <text evidence="2">The sequence shown here is derived from an EMBL/GenBank/DDBJ whole genome shotgun (WGS) entry which is preliminary data.</text>
</comment>
<sequence>MGSVDDDLQPATVAGLAEELAELRAVTTRLRAENARLLRLLELTPKQAAPPGPVQTGIFEAHPGPVDRRSVPELKVDFFAALFAARADVYATRWENTRTGKAGWLPATRGGWRKGVRHEDRDYLPLSKDVLHSHLTGDVHVGLYPLLDGDLCWWLAADFDGPMAMLDALAYLKAARAWSAPAALEVSRSGVGAHAWVFFTAPVPAETARRLGTALLREAMAVRGRMDLASYDRLFPSQDVLPSGGVGNLIAAPLQGKARQDGATVFLDLATMEPHDDQWAYLSSLGRMSPAEVSRVARRAGAITVGASIDKIGAAVSTRIRATTSPVVHARLSSGIRLESNELTPALHATLKHAASMTNPLFYERQRLRMSTWDTPRFLRSYDETLDGGLILPRGLRDTVAALVEQAGSRLEVTDERQPGESREFTFTATLSCEQQDAVDDLRDHDLGVLVAPPGAGKTVMACAVIAAHETSTLVLVDRKALADQWRTRISEMLGVKAGQLGGGRRKTRGVVDIAMLQTLARKTDIEQLTSSYGLIVVDECHHIPAAAFEHAVKQIPARRWLGLTATPYRRDKLDDLIALQLGPVRHTITHSTPAHKDSAPQLELDKTAQRPTPVLHVHDTVYRYRGDGDPTKPGGIAAIYRDLVADDARLAQVVNDVIAALERGRHCLLLTQWTAHVERFADRFQQRSLDPVVLRGGMGATARRDALSRLHAPAGKTPLLVVATGPFVGEGFDCPVLDTLFLAAPIAFKGRLVQYAGRILRASPGKTTAEVHDYHDVNTGVLASSLAKRAPGYVSLGFADPRRSASAP</sequence>
<dbReference type="EMBL" id="QUNO01000017">
    <property type="protein sequence ID" value="REH35783.1"/>
    <property type="molecule type" value="Genomic_DNA"/>
</dbReference>
<dbReference type="InterPro" id="IPR027417">
    <property type="entry name" value="P-loop_NTPase"/>
</dbReference>